<dbReference type="PANTHER" id="PTHR19229">
    <property type="entry name" value="ATP-BINDING CASSETTE TRANSPORTER SUBFAMILY A ABCA"/>
    <property type="match status" value="1"/>
</dbReference>
<feature type="transmembrane region" description="Helical" evidence="10">
    <location>
        <begin position="537"/>
        <end position="559"/>
    </location>
</feature>
<comment type="subcellular location">
    <subcellularLocation>
        <location evidence="1">Membrane</location>
        <topology evidence="1">Multi-pass membrane protein</topology>
    </subcellularLocation>
</comment>
<feature type="compositionally biased region" description="Basic and acidic residues" evidence="9">
    <location>
        <begin position="1583"/>
        <end position="1607"/>
    </location>
</feature>
<evidence type="ECO:0000256" key="6">
    <source>
        <dbReference type="ARBA" id="ARBA00022840"/>
    </source>
</evidence>
<evidence type="ECO:0000256" key="4">
    <source>
        <dbReference type="ARBA" id="ARBA00022692"/>
    </source>
</evidence>
<dbReference type="Gene3D" id="3.40.50.300">
    <property type="entry name" value="P-loop containing nucleotide triphosphate hydrolases"/>
    <property type="match status" value="2"/>
</dbReference>
<proteinExistence type="inferred from homology"/>
<sequence>MLFQQLKTLLWRNTVLKRRAIISTLLEIIIPTLIILIIGYKSEYVDVEEETEEINNKPEFNLTFDDALKVYKEIMHIKEQSNCYLDLNFVFPPEFDKQNQNLFIENFKNSNNSTQFKLIESNQNFTMKSTNGLPENGNLNNQNVTNSSLQNINGNINNINVNTNATANANANPSANTNTNATANPSANTNTNATANPSANTNPSVNANTNATANPSTNTNPSVNANPSANTNTNPSANNGNTDINTKTINNTPHMVNNEKRDLGEILEMKINIFDNEKDMKNSYKKLRFDIDEAFSKWDYNEENDDYLTYLESITYLGITFQSLTKYTINFGYYDELHESLKGDKGDTRTGEMYFAEALQAAIDKSIIKTLSNSPNIKDIQIKSKEMDRLGYKLKYKSNTAHSYTPFFMLFYFVPCICSLLSNLVIEKESKIKESLIIIGLRKSTFWLSWAVTYGIIIIVSSTIVTIAMYWFKLFNLIHWSIVIIVLLVYGLSCCCISFILSTLLKKSKTANTVGIMIIVFFFVVFFVKSAVDKDPIVQSICRFTVSPIAFLSMFEYLIKLEDQGLSVSFLNMFKNKSLRDPFVGLISSLFIYFITAIYLDNVLPQGNNFHRKWYFIITDFFRLFKRHKKNISPPIGNYKPYNPYIEKDPEDLRRAVQIKNIGKSFKVKRQRIDILRSIDFNAYYDEIFAILGHNGAGKTTLISIMTGILSASHGEVYYDDVPITDNETEICRQFGYCPQFDTFNNSLTLAEHVRLFAGIKNVKVNIDEILRDIDLLDKKNNYPKQLSGGQRRKLCITLALLGSPKYVFLDEPTTGLDPYSRKNIWELLSQKKKGRVMFVTTHYMDEADLLADRKMIISNGNISCLGTSLFLKNRFNMNYSLDIHCKDSRDTSLADDLIEYFCPGSSHSKTISKTNINGHLEQNRYNNNTHISAEYITTYLLPMKFSKSFKEIFEHLNKMIKSKRNSVANFSLTAPTLEELFIKLEKNSGNTQNIGGMNNNHSTAIDMNNDSERLLSNLEPIFGKAQLPKSSAVRQIWSIVKLRIKIFLRNKTFALLYTLLPLCFIMVCIYYENKEIQSVNEPRTFQPLEIKPSLYESGQWFKDSSSTGQAMDIINQAENASKLKFNPVNYENELTIASKKLTHDAFYIGGIKGTTDAQQNLQFTIYNNITFTFATQMALNLLSNGILKQNNINEQISITLQPFDYVEEGKFDENDVNRVINIAGEQLKMYMEQMLIVAIAITTSISVSIYGPLTVKEREDGITHQLFLNGTKRINYWIGVLISDGICLIVPLLLIGVVGIFSNLDIYQPRVIAYTATVTFICGISSLLHQYVVCYFFKKYEKVSSLFIIINPILSLCMGVYALIISIISSVDDTDEKENNENKKGGFGEYFFYLLLFLYAPSMIVFLYIKLSSLIFQHKIKITQEEIAQFVLRKDVKDIYAKSISESEKSKLITNLFFKDKIPTISEIFKSKEDKFLVLLIVAVVFLVIYAVLLYLLERSKARIVKKNSEYTEEERKLKNKMLENGPRDVYNEWWRVKQALNNGSKFANRIALKVFQLNKDFSLKASDVKKLNKKNNNNNKKKNDNDKNGKANLNEKDQNENEKNGKKSAFQKMDNRIIYDKNKKKNINRIVDDVTFGVDVGECLGLLGPNGAGKTTSISMITGLMSHTHGTVVYGNKDLSTTDMADLSLGYTAQYDSLWKLLTVKETIQFYLNICGYPRKDIPRYTKALIEACGIELHTNKKVSEISGGTKRKLSLIVAICSSPNYLILDEPSAGMDPFTRRYMWKLISELKKVRETATILTTHSTEEAEALCDRIAILIKGRLVCVDTPRSIKMNHSNSYILEVFTNYPDQFEKEFVRKYNIFGLYRDEKYDLESSFSYQKYSVKMRTENIANVFSMMEYAKERRYITQYNFGQYSLEQVFINFVNKAE</sequence>
<dbReference type="GO" id="GO:0005319">
    <property type="term" value="F:lipid transporter activity"/>
    <property type="evidence" value="ECO:0007669"/>
    <property type="project" value="TreeGrafter"/>
</dbReference>
<feature type="transmembrane region" description="Helical" evidence="10">
    <location>
        <begin position="513"/>
        <end position="531"/>
    </location>
</feature>
<evidence type="ECO:0000313" key="12">
    <source>
        <dbReference type="EMBL" id="ORY44266.1"/>
    </source>
</evidence>
<keyword evidence="8 10" id="KW-0472">Membrane</keyword>
<comment type="caution">
    <text evidence="12">The sequence shown here is derived from an EMBL/GenBank/DDBJ whole genome shotgun (WGS) entry which is preliminary data.</text>
</comment>
<dbReference type="STRING" id="1754190.A0A1Y2CBF4"/>
<keyword evidence="7 10" id="KW-1133">Transmembrane helix</keyword>
<keyword evidence="13" id="KW-1185">Reference proteome</keyword>
<feature type="transmembrane region" description="Helical" evidence="10">
    <location>
        <begin position="1054"/>
        <end position="1072"/>
    </location>
</feature>
<evidence type="ECO:0000313" key="13">
    <source>
        <dbReference type="Proteomes" id="UP000193920"/>
    </source>
</evidence>
<keyword evidence="3" id="KW-0813">Transport</keyword>
<feature type="transmembrane region" description="Helical" evidence="10">
    <location>
        <begin position="1275"/>
        <end position="1300"/>
    </location>
</feature>
<accession>A0A1Y2CBF4</accession>
<dbReference type="FunFam" id="3.40.50.300:FF:000335">
    <property type="entry name" value="ATP binding cassette subfamily A member 5"/>
    <property type="match status" value="2"/>
</dbReference>
<gene>
    <name evidence="12" type="ORF">LY90DRAFT_385060</name>
</gene>
<feature type="region of interest" description="Disordered" evidence="9">
    <location>
        <begin position="1570"/>
        <end position="1610"/>
    </location>
</feature>
<dbReference type="SMART" id="SM00382">
    <property type="entry name" value="AAA"/>
    <property type="match status" value="2"/>
</dbReference>
<dbReference type="GO" id="GO:0016020">
    <property type="term" value="C:membrane"/>
    <property type="evidence" value="ECO:0007669"/>
    <property type="project" value="UniProtKB-SubCell"/>
</dbReference>
<dbReference type="CDD" id="cd03263">
    <property type="entry name" value="ABC_subfamily_A"/>
    <property type="match status" value="2"/>
</dbReference>
<dbReference type="InterPro" id="IPR003593">
    <property type="entry name" value="AAA+_ATPase"/>
</dbReference>
<evidence type="ECO:0000256" key="1">
    <source>
        <dbReference type="ARBA" id="ARBA00004141"/>
    </source>
</evidence>
<dbReference type="Pfam" id="PF12698">
    <property type="entry name" value="ABC2_membrane_3"/>
    <property type="match status" value="2"/>
</dbReference>
<dbReference type="GO" id="GO:0016887">
    <property type="term" value="F:ATP hydrolysis activity"/>
    <property type="evidence" value="ECO:0007669"/>
    <property type="project" value="InterPro"/>
</dbReference>
<dbReference type="GO" id="GO:0140359">
    <property type="term" value="F:ABC-type transporter activity"/>
    <property type="evidence" value="ECO:0007669"/>
    <property type="project" value="InterPro"/>
</dbReference>
<dbReference type="InterPro" id="IPR013525">
    <property type="entry name" value="ABC2_TM"/>
</dbReference>
<feature type="region of interest" description="Disordered" evidence="9">
    <location>
        <begin position="167"/>
        <end position="256"/>
    </location>
</feature>
<feature type="transmembrane region" description="Helical" evidence="10">
    <location>
        <begin position="1312"/>
        <end position="1334"/>
    </location>
</feature>
<evidence type="ECO:0000256" key="7">
    <source>
        <dbReference type="ARBA" id="ARBA00022989"/>
    </source>
</evidence>
<feature type="compositionally biased region" description="Low complexity" evidence="9">
    <location>
        <begin position="167"/>
        <end position="252"/>
    </location>
</feature>
<feature type="transmembrane region" description="Helical" evidence="10">
    <location>
        <begin position="579"/>
        <end position="600"/>
    </location>
</feature>
<feature type="transmembrane region" description="Helical" evidence="10">
    <location>
        <begin position="478"/>
        <end position="501"/>
    </location>
</feature>
<evidence type="ECO:0000259" key="11">
    <source>
        <dbReference type="PROSITE" id="PS50893"/>
    </source>
</evidence>
<dbReference type="PROSITE" id="PS50893">
    <property type="entry name" value="ABC_TRANSPORTER_2"/>
    <property type="match status" value="2"/>
</dbReference>
<feature type="transmembrane region" description="Helical" evidence="10">
    <location>
        <begin position="1235"/>
        <end position="1255"/>
    </location>
</feature>
<evidence type="ECO:0000256" key="5">
    <source>
        <dbReference type="ARBA" id="ARBA00022741"/>
    </source>
</evidence>
<organism evidence="12 13">
    <name type="scientific">Neocallimastix californiae</name>
    <dbReference type="NCBI Taxonomy" id="1754190"/>
    <lineage>
        <taxon>Eukaryota</taxon>
        <taxon>Fungi</taxon>
        <taxon>Fungi incertae sedis</taxon>
        <taxon>Chytridiomycota</taxon>
        <taxon>Chytridiomycota incertae sedis</taxon>
        <taxon>Neocallimastigomycetes</taxon>
        <taxon>Neocallimastigales</taxon>
        <taxon>Neocallimastigaceae</taxon>
        <taxon>Neocallimastix</taxon>
    </lineage>
</organism>
<reference evidence="12 13" key="1">
    <citation type="submission" date="2016-08" db="EMBL/GenBank/DDBJ databases">
        <title>A Parts List for Fungal Cellulosomes Revealed by Comparative Genomics.</title>
        <authorList>
            <consortium name="DOE Joint Genome Institute"/>
            <person name="Haitjema C.H."/>
            <person name="Gilmore S.P."/>
            <person name="Henske J.K."/>
            <person name="Solomon K.V."/>
            <person name="De Groot R."/>
            <person name="Kuo A."/>
            <person name="Mondo S.J."/>
            <person name="Salamov A.A."/>
            <person name="Labutti K."/>
            <person name="Zhao Z."/>
            <person name="Chiniquy J."/>
            <person name="Barry K."/>
            <person name="Brewer H.M."/>
            <person name="Purvine S.O."/>
            <person name="Wright A.T."/>
            <person name="Boxma B."/>
            <person name="Van Alen T."/>
            <person name="Hackstein J.H."/>
            <person name="Baker S.E."/>
            <person name="Grigoriev I.V."/>
            <person name="O'Malley M.A."/>
        </authorList>
    </citation>
    <scope>NUCLEOTIDE SEQUENCE [LARGE SCALE GENOMIC DNA]</scope>
    <source>
        <strain evidence="12 13">G1</strain>
    </source>
</reference>
<evidence type="ECO:0000256" key="9">
    <source>
        <dbReference type="SAM" id="MobiDB-lite"/>
    </source>
</evidence>
<evidence type="ECO:0000256" key="10">
    <source>
        <dbReference type="SAM" id="Phobius"/>
    </source>
</evidence>
<dbReference type="InterPro" id="IPR003439">
    <property type="entry name" value="ABC_transporter-like_ATP-bd"/>
</dbReference>
<evidence type="ECO:0000256" key="8">
    <source>
        <dbReference type="ARBA" id="ARBA00023136"/>
    </source>
</evidence>
<feature type="domain" description="ABC transporter" evidence="11">
    <location>
        <begin position="1615"/>
        <end position="1848"/>
    </location>
</feature>
<feature type="domain" description="ABC transporter" evidence="11">
    <location>
        <begin position="657"/>
        <end position="885"/>
    </location>
</feature>
<dbReference type="InterPro" id="IPR027417">
    <property type="entry name" value="P-loop_NTPase"/>
</dbReference>
<dbReference type="SUPFAM" id="SSF52540">
    <property type="entry name" value="P-loop containing nucleoside triphosphate hydrolases"/>
    <property type="match status" value="2"/>
</dbReference>
<keyword evidence="6" id="KW-0067">ATP-binding</keyword>
<keyword evidence="5" id="KW-0547">Nucleotide-binding</keyword>
<evidence type="ECO:0000256" key="2">
    <source>
        <dbReference type="ARBA" id="ARBA00008869"/>
    </source>
</evidence>
<dbReference type="OrthoDB" id="2109100at2759"/>
<feature type="transmembrane region" description="Helical" evidence="10">
    <location>
        <begin position="1477"/>
        <end position="1498"/>
    </location>
</feature>
<name>A0A1Y2CBF4_9FUNG</name>
<evidence type="ECO:0000256" key="3">
    <source>
        <dbReference type="ARBA" id="ARBA00022448"/>
    </source>
</evidence>
<feature type="transmembrane region" description="Helical" evidence="10">
    <location>
        <begin position="1391"/>
        <end position="1410"/>
    </location>
</feature>
<dbReference type="Proteomes" id="UP000193920">
    <property type="component" value="Unassembled WGS sequence"/>
</dbReference>
<dbReference type="EMBL" id="MCOG01000114">
    <property type="protein sequence ID" value="ORY44266.1"/>
    <property type="molecule type" value="Genomic_DNA"/>
</dbReference>
<feature type="transmembrane region" description="Helical" evidence="10">
    <location>
        <begin position="407"/>
        <end position="426"/>
    </location>
</feature>
<dbReference type="Pfam" id="PF00005">
    <property type="entry name" value="ABC_tran"/>
    <property type="match status" value="2"/>
</dbReference>
<feature type="transmembrane region" description="Helical" evidence="10">
    <location>
        <begin position="20"/>
        <end position="40"/>
    </location>
</feature>
<dbReference type="InterPro" id="IPR026082">
    <property type="entry name" value="ABCA"/>
</dbReference>
<keyword evidence="4 10" id="KW-0812">Transmembrane</keyword>
<feature type="transmembrane region" description="Helical" evidence="10">
    <location>
        <begin position="447"/>
        <end position="472"/>
    </location>
</feature>
<dbReference type="GO" id="GO:0005524">
    <property type="term" value="F:ATP binding"/>
    <property type="evidence" value="ECO:0007669"/>
    <property type="project" value="UniProtKB-KW"/>
</dbReference>
<feature type="transmembrane region" description="Helical" evidence="10">
    <location>
        <begin position="1346"/>
        <end position="1370"/>
    </location>
</feature>
<protein>
    <recommendedName>
        <fullName evidence="11">ABC transporter domain-containing protein</fullName>
    </recommendedName>
</protein>
<comment type="similarity">
    <text evidence="2">Belongs to the ABC transporter superfamily. ABCA family.</text>
</comment>